<dbReference type="InterPro" id="IPR003838">
    <property type="entry name" value="ABC3_permease_C"/>
</dbReference>
<dbReference type="PANTHER" id="PTHR30572:SF4">
    <property type="entry name" value="ABC TRANSPORTER PERMEASE YTRF"/>
    <property type="match status" value="1"/>
</dbReference>
<keyword evidence="11" id="KW-1185">Reference proteome</keyword>
<dbReference type="KEGG" id="htl:HPTL_2051"/>
<feature type="transmembrane region" description="Helical" evidence="7">
    <location>
        <begin position="272"/>
        <end position="300"/>
    </location>
</feature>
<sequence>MWMIAWREAVRALSRNPLRSFLTVLGVVIGVAAVIALVTLGRGATAAVQQQIAAMGSNVLFISPSRGFGPGSLTVPFTVEDARFLEREAASIAIAAPAAVTNRTVIAGNQSTTTQIVGIGEGYLTARQWPVADGREPTPGELRSGAPVCLLGQTVATTLFGDRSPVGERMRLDRLSCSVIGVLAAKGQSAFGSDQDDLVMVPLRLYHRRIAGNTQVRFIIAAVAPGYTSSEAIAEVQQLLRERRRVAPNESDNFRITDSREIERTFTSTTRMLTALLSAVAAISLVVGGIGIMNIMLVSVTERTREIGIRLAIGARAVDVMTQFLVEAVVLSLAGGAIGIVLALVASYLAAQALGFPFLLDFGVIALAVLFSAAVGVVFGFLPARRAARLDPIVALRQE</sequence>
<dbReference type="Pfam" id="PF12704">
    <property type="entry name" value="MacB_PCD"/>
    <property type="match status" value="1"/>
</dbReference>
<evidence type="ECO:0000313" key="11">
    <source>
        <dbReference type="Proteomes" id="UP000262004"/>
    </source>
</evidence>
<dbReference type="GO" id="GO:0005886">
    <property type="term" value="C:plasma membrane"/>
    <property type="evidence" value="ECO:0007669"/>
    <property type="project" value="UniProtKB-SubCell"/>
</dbReference>
<protein>
    <submittedName>
        <fullName evidence="10">Multidrug ABC transporter substrate-binding protein</fullName>
    </submittedName>
</protein>
<keyword evidence="3 7" id="KW-0812">Transmembrane</keyword>
<evidence type="ECO:0000256" key="1">
    <source>
        <dbReference type="ARBA" id="ARBA00004651"/>
    </source>
</evidence>
<dbReference type="InterPro" id="IPR025857">
    <property type="entry name" value="MacB_PCD"/>
</dbReference>
<evidence type="ECO:0000256" key="6">
    <source>
        <dbReference type="ARBA" id="ARBA00038076"/>
    </source>
</evidence>
<dbReference type="PANTHER" id="PTHR30572">
    <property type="entry name" value="MEMBRANE COMPONENT OF TRANSPORTER-RELATED"/>
    <property type="match status" value="1"/>
</dbReference>
<dbReference type="InterPro" id="IPR050250">
    <property type="entry name" value="Macrolide_Exporter_MacB"/>
</dbReference>
<gene>
    <name evidence="10" type="ORF">HPTL_2051</name>
</gene>
<feature type="domain" description="MacB-like periplasmic core" evidence="9">
    <location>
        <begin position="20"/>
        <end position="239"/>
    </location>
</feature>
<evidence type="ECO:0000259" key="8">
    <source>
        <dbReference type="Pfam" id="PF02687"/>
    </source>
</evidence>
<proteinExistence type="inferred from homology"/>
<evidence type="ECO:0000256" key="7">
    <source>
        <dbReference type="SAM" id="Phobius"/>
    </source>
</evidence>
<name>A0A2Z6E180_HYDTE</name>
<dbReference type="RefSeq" id="WP_119335944.1">
    <property type="nucleotide sequence ID" value="NZ_AP018558.1"/>
</dbReference>
<reference evidence="10 11" key="1">
    <citation type="submission" date="2018-04" db="EMBL/GenBank/DDBJ databases">
        <title>Complete genome sequence of Hydrogenophilus thermoluteolus TH-1.</title>
        <authorList>
            <person name="Arai H."/>
        </authorList>
    </citation>
    <scope>NUCLEOTIDE SEQUENCE [LARGE SCALE GENOMIC DNA]</scope>
    <source>
        <strain evidence="10 11">TH-1</strain>
    </source>
</reference>
<dbReference type="Proteomes" id="UP000262004">
    <property type="component" value="Chromosome"/>
</dbReference>
<keyword evidence="5 7" id="KW-0472">Membrane</keyword>
<evidence type="ECO:0000256" key="2">
    <source>
        <dbReference type="ARBA" id="ARBA00022475"/>
    </source>
</evidence>
<feature type="transmembrane region" description="Helical" evidence="7">
    <location>
        <begin position="362"/>
        <end position="382"/>
    </location>
</feature>
<feature type="domain" description="ABC3 transporter permease C-terminal" evidence="8">
    <location>
        <begin position="279"/>
        <end position="392"/>
    </location>
</feature>
<evidence type="ECO:0000259" key="9">
    <source>
        <dbReference type="Pfam" id="PF12704"/>
    </source>
</evidence>
<feature type="transmembrane region" description="Helical" evidence="7">
    <location>
        <begin position="324"/>
        <end position="350"/>
    </location>
</feature>
<dbReference type="Pfam" id="PF02687">
    <property type="entry name" value="FtsX"/>
    <property type="match status" value="1"/>
</dbReference>
<dbReference type="EMBL" id="AP018558">
    <property type="protein sequence ID" value="BBD78305.1"/>
    <property type="molecule type" value="Genomic_DNA"/>
</dbReference>
<feature type="transmembrane region" description="Helical" evidence="7">
    <location>
        <begin position="21"/>
        <end position="41"/>
    </location>
</feature>
<evidence type="ECO:0000256" key="5">
    <source>
        <dbReference type="ARBA" id="ARBA00023136"/>
    </source>
</evidence>
<accession>A0A2Z6E180</accession>
<organism evidence="10 11">
    <name type="scientific">Hydrogenophilus thermoluteolus</name>
    <name type="common">Pseudomonas hydrogenothermophila</name>
    <dbReference type="NCBI Taxonomy" id="297"/>
    <lineage>
        <taxon>Bacteria</taxon>
        <taxon>Pseudomonadati</taxon>
        <taxon>Pseudomonadota</taxon>
        <taxon>Hydrogenophilia</taxon>
        <taxon>Hydrogenophilales</taxon>
        <taxon>Hydrogenophilaceae</taxon>
        <taxon>Hydrogenophilus</taxon>
    </lineage>
</organism>
<dbReference type="GO" id="GO:0022857">
    <property type="term" value="F:transmembrane transporter activity"/>
    <property type="evidence" value="ECO:0007669"/>
    <property type="project" value="TreeGrafter"/>
</dbReference>
<keyword evidence="2" id="KW-1003">Cell membrane</keyword>
<evidence type="ECO:0000256" key="3">
    <source>
        <dbReference type="ARBA" id="ARBA00022692"/>
    </source>
</evidence>
<evidence type="ECO:0000256" key="4">
    <source>
        <dbReference type="ARBA" id="ARBA00022989"/>
    </source>
</evidence>
<dbReference type="AlphaFoldDB" id="A0A2Z6E180"/>
<comment type="subcellular location">
    <subcellularLocation>
        <location evidence="1">Cell membrane</location>
        <topology evidence="1">Multi-pass membrane protein</topology>
    </subcellularLocation>
</comment>
<comment type="similarity">
    <text evidence="6">Belongs to the ABC-4 integral membrane protein family.</text>
</comment>
<dbReference type="OrthoDB" id="4814201at2"/>
<keyword evidence="4 7" id="KW-1133">Transmembrane helix</keyword>
<evidence type="ECO:0000313" key="10">
    <source>
        <dbReference type="EMBL" id="BBD78305.1"/>
    </source>
</evidence>